<keyword evidence="4" id="KW-1185">Reference proteome</keyword>
<dbReference type="RefSeq" id="WP_386411704.1">
    <property type="nucleotide sequence ID" value="NZ_JBHSZO010000003.1"/>
</dbReference>
<feature type="region of interest" description="Disordered" evidence="1">
    <location>
        <begin position="1"/>
        <end position="28"/>
    </location>
</feature>
<gene>
    <name evidence="3" type="ORF">ACFQLX_03325</name>
</gene>
<evidence type="ECO:0000256" key="2">
    <source>
        <dbReference type="SAM" id="Phobius"/>
    </source>
</evidence>
<dbReference type="Pfam" id="PF19136">
    <property type="entry name" value="DUF5819"/>
    <property type="match status" value="1"/>
</dbReference>
<evidence type="ECO:0000256" key="1">
    <source>
        <dbReference type="SAM" id="MobiDB-lite"/>
    </source>
</evidence>
<keyword evidence="2" id="KW-0472">Membrane</keyword>
<evidence type="ECO:0000313" key="3">
    <source>
        <dbReference type="EMBL" id="MFC7217207.1"/>
    </source>
</evidence>
<reference evidence="4" key="1">
    <citation type="journal article" date="2019" name="Int. J. Syst. Evol. Microbiol.">
        <title>The Global Catalogue of Microorganisms (GCM) 10K type strain sequencing project: providing services to taxonomists for standard genome sequencing and annotation.</title>
        <authorList>
            <consortium name="The Broad Institute Genomics Platform"/>
            <consortium name="The Broad Institute Genome Sequencing Center for Infectious Disease"/>
            <person name="Wu L."/>
            <person name="Ma J."/>
        </authorList>
    </citation>
    <scope>NUCLEOTIDE SEQUENCE [LARGE SCALE GENOMIC DNA]</scope>
    <source>
        <strain evidence="4">CGMCC 1.13681</strain>
    </source>
</reference>
<name>A0ABW2G8V3_9ACTN</name>
<protein>
    <submittedName>
        <fullName evidence="3">DUF5819 family protein</fullName>
    </submittedName>
</protein>
<dbReference type="InterPro" id="IPR043857">
    <property type="entry name" value="DUF5819"/>
</dbReference>
<organism evidence="3 4">
    <name type="scientific">Streptomyces polyrhachis</name>
    <dbReference type="NCBI Taxonomy" id="1282885"/>
    <lineage>
        <taxon>Bacteria</taxon>
        <taxon>Bacillati</taxon>
        <taxon>Actinomycetota</taxon>
        <taxon>Actinomycetes</taxon>
        <taxon>Kitasatosporales</taxon>
        <taxon>Streptomycetaceae</taxon>
        <taxon>Streptomyces</taxon>
    </lineage>
</organism>
<sequence length="261" mass="28875">MEDRERQVVAATAPHVTGETREADGADIADPEAAAGGATAGEDAGEARLSPLSRAVISVALAAVTLLTALHLGTLFLHIAPPNTVSKEHQGLIADYVYPEFEQNWKLFAPNPLQTNIHVQVRARVNTGGELTDTEWIDLSAQDGAAIRHNPFPSHTDQNQLRRAWEYYLNSHNEKNEPLGERGGFSKAYLKRIVLLRLGPEHDGARLESVQLRGTYTAIPRPPYTGEKTDTKTTYRTLPWWRVTSGDLQPGDLRRWEEAAK</sequence>
<evidence type="ECO:0000313" key="4">
    <source>
        <dbReference type="Proteomes" id="UP001596413"/>
    </source>
</evidence>
<proteinExistence type="predicted"/>
<keyword evidence="2" id="KW-1133">Transmembrane helix</keyword>
<comment type="caution">
    <text evidence="3">The sequence shown here is derived from an EMBL/GenBank/DDBJ whole genome shotgun (WGS) entry which is preliminary data.</text>
</comment>
<keyword evidence="2" id="KW-0812">Transmembrane</keyword>
<feature type="transmembrane region" description="Helical" evidence="2">
    <location>
        <begin position="55"/>
        <end position="80"/>
    </location>
</feature>
<accession>A0ABW2G8V3</accession>
<dbReference type="EMBL" id="JBHSZO010000003">
    <property type="protein sequence ID" value="MFC7217207.1"/>
    <property type="molecule type" value="Genomic_DNA"/>
</dbReference>
<dbReference type="Proteomes" id="UP001596413">
    <property type="component" value="Unassembled WGS sequence"/>
</dbReference>